<accession>A0A6N7QRG3</accession>
<dbReference type="Gene3D" id="3.90.550.10">
    <property type="entry name" value="Spore Coat Polysaccharide Biosynthesis Protein SpsA, Chain A"/>
    <property type="match status" value="2"/>
</dbReference>
<gene>
    <name evidence="2" type="ORF">GH984_10090</name>
</gene>
<dbReference type="PANTHER" id="PTHR43179:SF7">
    <property type="entry name" value="RHAMNOSYLTRANSFERASE WBBL"/>
    <property type="match status" value="1"/>
</dbReference>
<organism evidence="2 3">
    <name type="scientific">Spiribacter salilacus</name>
    <dbReference type="NCBI Taxonomy" id="2664894"/>
    <lineage>
        <taxon>Bacteria</taxon>
        <taxon>Pseudomonadati</taxon>
        <taxon>Pseudomonadota</taxon>
        <taxon>Gammaproteobacteria</taxon>
        <taxon>Chromatiales</taxon>
        <taxon>Ectothiorhodospiraceae</taxon>
        <taxon>Spiribacter</taxon>
    </lineage>
</organism>
<dbReference type="AlphaFoldDB" id="A0A6N7QRG3"/>
<dbReference type="InterPro" id="IPR001173">
    <property type="entry name" value="Glyco_trans_2-like"/>
</dbReference>
<dbReference type="RefSeq" id="WP_153720095.1">
    <property type="nucleotide sequence ID" value="NZ_WJPP01000005.1"/>
</dbReference>
<dbReference type="Pfam" id="PF00535">
    <property type="entry name" value="Glycos_transf_2"/>
    <property type="match status" value="1"/>
</dbReference>
<evidence type="ECO:0000313" key="3">
    <source>
        <dbReference type="Proteomes" id="UP000433788"/>
    </source>
</evidence>
<evidence type="ECO:0000259" key="1">
    <source>
        <dbReference type="Pfam" id="PF00535"/>
    </source>
</evidence>
<dbReference type="GO" id="GO:0016740">
    <property type="term" value="F:transferase activity"/>
    <property type="evidence" value="ECO:0007669"/>
    <property type="project" value="UniProtKB-KW"/>
</dbReference>
<sequence>MGIQRRLYRFCGAVWGGVRRRLDQRAFIERTNANLRSWIRLPAGWYELNAQLRVHARSLDHLSANARLYLETAQGDCPHTAMGIPFKSGQPTQRLIYIHEPAYIRLDPVEFAGPFLVERFEIKPTKARPAEWAAYNAGFERRPDETLSYARWIAEIEPALIERYAATPASDWVVRLAPGDQLAPHAYQCVASVAAAHPDCVAIYTDHDRLDEQGFRTEPVFKPDWSPIRFKHHNYIGRSVFIRQDALEATGAADGLASLASLLPKLDTAPGRIQHIPLPLLHEAADSPALASSAGLPTGADPGGQVSIIIPTRDGLPHLQVALASLSRTLDATRTEVVLVDNQTQAPDALRYLNQLEHQGHLPDSQIPVRVLRYPHPFNFAAMINAGAAAAKGEILGFLNDDIEALEPGWLEALLPIFSHADIGCVGPMLCYPDGSIQHAGVALGLGGVAGHPARGLNPNDPAVMAAIGGLGEASAVTGAALWVKAEVFQALGGMSEALTVAYNDIDLCLKARAAGFTNVLVPGVRLLHHESRTRGSDASGAKAARLAEEANWMHEHWGAALTDEPYYSPRLTRARDDLALSDS</sequence>
<dbReference type="InterPro" id="IPR029044">
    <property type="entry name" value="Nucleotide-diphossugar_trans"/>
</dbReference>
<name>A0A6N7QRG3_9GAMM</name>
<comment type="caution">
    <text evidence="2">The sequence shown here is derived from an EMBL/GenBank/DDBJ whole genome shotgun (WGS) entry which is preliminary data.</text>
</comment>
<dbReference type="SUPFAM" id="SSF53448">
    <property type="entry name" value="Nucleotide-diphospho-sugar transferases"/>
    <property type="match status" value="2"/>
</dbReference>
<dbReference type="Proteomes" id="UP000433788">
    <property type="component" value="Unassembled WGS sequence"/>
</dbReference>
<proteinExistence type="predicted"/>
<dbReference type="EMBL" id="WJPP01000005">
    <property type="protein sequence ID" value="MRH79051.1"/>
    <property type="molecule type" value="Genomic_DNA"/>
</dbReference>
<protein>
    <submittedName>
        <fullName evidence="2">Glycosyltransferase</fullName>
    </submittedName>
</protein>
<evidence type="ECO:0000313" key="2">
    <source>
        <dbReference type="EMBL" id="MRH79051.1"/>
    </source>
</evidence>
<feature type="domain" description="Glycosyltransferase 2-like" evidence="1">
    <location>
        <begin position="307"/>
        <end position="424"/>
    </location>
</feature>
<keyword evidence="3" id="KW-1185">Reference proteome</keyword>
<keyword evidence="2" id="KW-0808">Transferase</keyword>
<reference evidence="2 3" key="1">
    <citation type="submission" date="2019-11" db="EMBL/GenBank/DDBJ databases">
        <authorList>
            <person name="Zhang X.Y."/>
        </authorList>
    </citation>
    <scope>NUCLEOTIDE SEQUENCE [LARGE SCALE GENOMIC DNA]</scope>
    <source>
        <strain evidence="2 3">C176</strain>
    </source>
</reference>
<dbReference type="PANTHER" id="PTHR43179">
    <property type="entry name" value="RHAMNOSYLTRANSFERASE WBBL"/>
    <property type="match status" value="1"/>
</dbReference>